<accession>A0AAX4JQ21</accession>
<dbReference type="GeneID" id="91093067"/>
<dbReference type="EMBL" id="CP144100">
    <property type="protein sequence ID" value="WWC87505.1"/>
    <property type="molecule type" value="Genomic_DNA"/>
</dbReference>
<dbReference type="RefSeq" id="XP_066074268.1">
    <property type="nucleotide sequence ID" value="XM_066218171.1"/>
</dbReference>
<evidence type="ECO:0000313" key="3">
    <source>
        <dbReference type="Proteomes" id="UP001355207"/>
    </source>
</evidence>
<proteinExistence type="predicted"/>
<keyword evidence="3" id="KW-1185">Reference proteome</keyword>
<sequence length="339" mass="37355">MSDDPILAKEVGAVLKSRANSQEKPSDSDLLPVYRYLVPSSTTSASSNASEKKDIHWYCEKAKSDLHREAATYLIFLFAFQRQGTSKAWVDRLEEILLGCEGCARSFGGARRKLGLKYLSKWPSHVRVNFFAAVDRWQSALILKEVDDAAKTSYGSSSSSQPALYTLSRPSLQLFLSEPSLLNDPGLTPLVDQAVSSPSFSPSITSSGLSPVLVRLLSSPDTIKRKWAFSQLSSASRRPVSFSNWCLLGIGHEVQELYNGNLDVTEQEKWGIIETLLKERVLDSQTIEQGLLGGQHEEDSKGKTGRGLMSAISVLLGSVIPQFPEVKARKWRMMVVLAG</sequence>
<evidence type="ECO:0000259" key="1">
    <source>
        <dbReference type="Pfam" id="PF12726"/>
    </source>
</evidence>
<feature type="domain" description="Helicase Sen1 N-terminal" evidence="1">
    <location>
        <begin position="89"/>
        <end position="289"/>
    </location>
</feature>
<reference evidence="2 3" key="1">
    <citation type="submission" date="2024-01" db="EMBL/GenBank/DDBJ databases">
        <title>Comparative genomics of Cryptococcus and Kwoniella reveals pathogenesis evolution and contrasting modes of karyotype evolution via chromosome fusion or intercentromeric recombination.</title>
        <authorList>
            <person name="Coelho M.A."/>
            <person name="David-Palma M."/>
            <person name="Shea T."/>
            <person name="Bowers K."/>
            <person name="McGinley-Smith S."/>
            <person name="Mohammad A.W."/>
            <person name="Gnirke A."/>
            <person name="Yurkov A.M."/>
            <person name="Nowrousian M."/>
            <person name="Sun S."/>
            <person name="Cuomo C.A."/>
            <person name="Heitman J."/>
        </authorList>
    </citation>
    <scope>NUCLEOTIDE SEQUENCE [LARGE SCALE GENOMIC DNA]</scope>
    <source>
        <strain evidence="2 3">CBS 6074</strain>
    </source>
</reference>
<dbReference type="Pfam" id="PF12726">
    <property type="entry name" value="SEN1_N"/>
    <property type="match status" value="1"/>
</dbReference>
<protein>
    <recommendedName>
        <fullName evidence="1">Helicase Sen1 N-terminal domain-containing protein</fullName>
    </recommendedName>
</protein>
<gene>
    <name evidence="2" type="ORF">L201_002395</name>
</gene>
<dbReference type="AlphaFoldDB" id="A0AAX4JQ21"/>
<dbReference type="Proteomes" id="UP001355207">
    <property type="component" value="Chromosome 3"/>
</dbReference>
<dbReference type="InterPro" id="IPR024481">
    <property type="entry name" value="Helicase_Sen1_N"/>
</dbReference>
<name>A0AAX4JQ21_9TREE</name>
<evidence type="ECO:0000313" key="2">
    <source>
        <dbReference type="EMBL" id="WWC87505.1"/>
    </source>
</evidence>
<organism evidence="2 3">
    <name type="scientific">Kwoniella dendrophila CBS 6074</name>
    <dbReference type="NCBI Taxonomy" id="1295534"/>
    <lineage>
        <taxon>Eukaryota</taxon>
        <taxon>Fungi</taxon>
        <taxon>Dikarya</taxon>
        <taxon>Basidiomycota</taxon>
        <taxon>Agaricomycotina</taxon>
        <taxon>Tremellomycetes</taxon>
        <taxon>Tremellales</taxon>
        <taxon>Cryptococcaceae</taxon>
        <taxon>Kwoniella</taxon>
    </lineage>
</organism>